<dbReference type="InterPro" id="IPR036047">
    <property type="entry name" value="F-box-like_dom_sf"/>
</dbReference>
<dbReference type="InterPro" id="IPR050232">
    <property type="entry name" value="FBL13/AtMIF1-like"/>
</dbReference>
<dbReference type="InterPro" id="IPR032675">
    <property type="entry name" value="LRR_dom_sf"/>
</dbReference>
<reference evidence="3 4" key="1">
    <citation type="journal article" date="2023" name="G3 (Bethesda)">
        <title>A haplotype-resolved chromosome-scale genome for Quercus rubra L. provides insights into the genetics of adaptive traits for red oak species.</title>
        <authorList>
            <person name="Kapoor B."/>
            <person name="Jenkins J."/>
            <person name="Schmutz J."/>
            <person name="Zhebentyayeva T."/>
            <person name="Kuelheim C."/>
            <person name="Coggeshall M."/>
            <person name="Heim C."/>
            <person name="Lasky J.R."/>
            <person name="Leites L."/>
            <person name="Islam-Faridi N."/>
            <person name="Romero-Severson J."/>
            <person name="DeLeo V.L."/>
            <person name="Lucas S.M."/>
            <person name="Lazic D."/>
            <person name="Gailing O."/>
            <person name="Carlson J."/>
            <person name="Staton M."/>
        </authorList>
    </citation>
    <scope>NUCLEOTIDE SEQUENCE [LARGE SCALE GENOMIC DNA]</scope>
    <source>
        <strain evidence="3">Pseudo-F2</strain>
    </source>
</reference>
<accession>A0AAN7F9R7</accession>
<evidence type="ECO:0000313" key="3">
    <source>
        <dbReference type="EMBL" id="KAK4588259.1"/>
    </source>
</evidence>
<dbReference type="PANTHER" id="PTHR31900:SF30">
    <property type="entry name" value="SUPERFAMILY PROTEIN, PUTATIVE-RELATED"/>
    <property type="match status" value="1"/>
</dbReference>
<dbReference type="AlphaFoldDB" id="A0AAN7F9R7"/>
<dbReference type="SUPFAM" id="SSF81383">
    <property type="entry name" value="F-box domain"/>
    <property type="match status" value="1"/>
</dbReference>
<evidence type="ECO:0000259" key="2">
    <source>
        <dbReference type="SMART" id="SM00579"/>
    </source>
</evidence>
<dbReference type="InterPro" id="IPR006566">
    <property type="entry name" value="FBD"/>
</dbReference>
<dbReference type="EMBL" id="JAXUIC010000005">
    <property type="protein sequence ID" value="KAK4588259.1"/>
    <property type="molecule type" value="Genomic_DNA"/>
</dbReference>
<keyword evidence="4" id="KW-1185">Reference proteome</keyword>
<dbReference type="InterPro" id="IPR053781">
    <property type="entry name" value="F-box_AtFBL13-like"/>
</dbReference>
<name>A0AAN7F9R7_QUERU</name>
<feature type="compositionally biased region" description="Acidic residues" evidence="1">
    <location>
        <begin position="284"/>
        <end position="302"/>
    </location>
</feature>
<dbReference type="Pfam" id="PF24758">
    <property type="entry name" value="LRR_At5g56370"/>
    <property type="match status" value="1"/>
</dbReference>
<proteinExistence type="predicted"/>
<dbReference type="Pfam" id="PF00646">
    <property type="entry name" value="F-box"/>
    <property type="match status" value="1"/>
</dbReference>
<dbReference type="Pfam" id="PF08387">
    <property type="entry name" value="FBD"/>
    <property type="match status" value="1"/>
</dbReference>
<protein>
    <recommendedName>
        <fullName evidence="2">FBD domain-containing protein</fullName>
    </recommendedName>
</protein>
<comment type="caution">
    <text evidence="3">The sequence shown here is derived from an EMBL/GenBank/DDBJ whole genome shotgun (WGS) entry which is preliminary data.</text>
</comment>
<organism evidence="3 4">
    <name type="scientific">Quercus rubra</name>
    <name type="common">Northern red oak</name>
    <name type="synonym">Quercus borealis</name>
    <dbReference type="NCBI Taxonomy" id="3512"/>
    <lineage>
        <taxon>Eukaryota</taxon>
        <taxon>Viridiplantae</taxon>
        <taxon>Streptophyta</taxon>
        <taxon>Embryophyta</taxon>
        <taxon>Tracheophyta</taxon>
        <taxon>Spermatophyta</taxon>
        <taxon>Magnoliopsida</taxon>
        <taxon>eudicotyledons</taxon>
        <taxon>Gunneridae</taxon>
        <taxon>Pentapetalae</taxon>
        <taxon>rosids</taxon>
        <taxon>fabids</taxon>
        <taxon>Fagales</taxon>
        <taxon>Fagaceae</taxon>
        <taxon>Quercus</taxon>
    </lineage>
</organism>
<dbReference type="SMART" id="SM00579">
    <property type="entry name" value="FBD"/>
    <property type="match status" value="1"/>
</dbReference>
<dbReference type="InterPro" id="IPR001810">
    <property type="entry name" value="F-box_dom"/>
</dbReference>
<dbReference type="CDD" id="cd22160">
    <property type="entry name" value="F-box_AtFBL13-like"/>
    <property type="match status" value="1"/>
</dbReference>
<dbReference type="InterPro" id="IPR055411">
    <property type="entry name" value="LRR_FXL15/At3g58940/PEG3-like"/>
</dbReference>
<feature type="domain" description="FBD" evidence="2">
    <location>
        <begin position="451"/>
        <end position="528"/>
    </location>
</feature>
<dbReference type="PANTHER" id="PTHR31900">
    <property type="entry name" value="F-BOX/RNI SUPERFAMILY PROTEIN-RELATED"/>
    <property type="match status" value="1"/>
</dbReference>
<dbReference type="Gene3D" id="3.80.10.10">
    <property type="entry name" value="Ribonuclease Inhibitor"/>
    <property type="match status" value="1"/>
</dbReference>
<dbReference type="Proteomes" id="UP001324115">
    <property type="component" value="Unassembled WGS sequence"/>
</dbReference>
<feature type="region of interest" description="Disordered" evidence="1">
    <location>
        <begin position="248"/>
        <end position="302"/>
    </location>
</feature>
<evidence type="ECO:0000256" key="1">
    <source>
        <dbReference type="SAM" id="MobiDB-lite"/>
    </source>
</evidence>
<sequence length="540" mass="61178">MERMDVSSSICNTKNQKFSKEHDVGEGENRIGNLADAIVQHILSFLPTKDAAKTSILSNRWKYLWLSVPVLDFHDGAYRFADPEEPPHKRKLFMDFVERVLLLREPSTITNFSLTCNVLSDSSRITTWISAAVKHKVQVLNIRLYKIGEPFMLPSCLFNCESLQELHLNMFNLLELPSFVSFSNLKILTLIRIVFPDDHSAQKLFKVCSILEELYLILCSWENVKAVCISSPKIQKLYIQEKDPSYCTDTGDEDGENNSVDQNNDSDNESDNIDGQNSPVYVNDDIDDVYSSDEQSDDADDQCDSDGCQFAVFGTSLKYFSYMGDFVHGCHIQDSSSIVEVHLQAYNGDRKIGYRALKLLWGLSNAKSLELDDNAVESLADADELLDHLPMFYSLTHLHIDWVVLIHKEQREALLTILRKSPCLSSLKFEGLSCMLCYSGTYDWTLDPVPGCFLTHLKTIEISMFNGSEIELLAIKILLKSATILEKMVISFNPWQFEGADGLKKQQEVQEQILSFPRGSSSCLIAISCPPKKKKTIEFC</sequence>
<dbReference type="SUPFAM" id="SSF52047">
    <property type="entry name" value="RNI-like"/>
    <property type="match status" value="1"/>
</dbReference>
<gene>
    <name evidence="3" type="ORF">RGQ29_019307</name>
</gene>
<evidence type="ECO:0000313" key="4">
    <source>
        <dbReference type="Proteomes" id="UP001324115"/>
    </source>
</evidence>